<comment type="catalytic activity">
    <reaction evidence="11">
        <text>D-glucose 6-phosphate + UDP-alpha-D-glucose = alpha,alpha-trehalose 6-phosphate + UDP + H(+)</text>
        <dbReference type="Rhea" id="RHEA:18889"/>
        <dbReference type="ChEBI" id="CHEBI:15378"/>
        <dbReference type="ChEBI" id="CHEBI:58223"/>
        <dbReference type="ChEBI" id="CHEBI:58429"/>
        <dbReference type="ChEBI" id="CHEBI:58885"/>
        <dbReference type="ChEBI" id="CHEBI:61548"/>
        <dbReference type="EC" id="2.4.1.15"/>
    </reaction>
</comment>
<evidence type="ECO:0000256" key="5">
    <source>
        <dbReference type="ARBA" id="ARBA00018539"/>
    </source>
</evidence>
<proteinExistence type="inferred from homology"/>
<dbReference type="InterPro" id="IPR001830">
    <property type="entry name" value="Glyco_trans_20"/>
</dbReference>
<evidence type="ECO:0000256" key="11">
    <source>
        <dbReference type="ARBA" id="ARBA00048039"/>
    </source>
</evidence>
<evidence type="ECO:0000256" key="7">
    <source>
        <dbReference type="ARBA" id="ARBA00022679"/>
    </source>
</evidence>
<dbReference type="RefSeq" id="WP_092408145.1">
    <property type="nucleotide sequence ID" value="NZ_FOVF01000016.1"/>
</dbReference>
<dbReference type="Proteomes" id="UP000198575">
    <property type="component" value="Unassembled WGS sequence"/>
</dbReference>
<dbReference type="Pfam" id="PF00982">
    <property type="entry name" value="Glyco_transf_20"/>
    <property type="match status" value="1"/>
</dbReference>
<dbReference type="STRING" id="578942.SAMN05216289_11633"/>
<accession>A0A1I4YBV8</accession>
<dbReference type="PANTHER" id="PTHR10788:SF106">
    <property type="entry name" value="BCDNA.GH08860"/>
    <property type="match status" value="1"/>
</dbReference>
<dbReference type="CDD" id="cd03788">
    <property type="entry name" value="GT20_TPS"/>
    <property type="match status" value="1"/>
</dbReference>
<keyword evidence="13" id="KW-1185">Reference proteome</keyword>
<gene>
    <name evidence="12" type="ORF">SAMN05216289_11633</name>
</gene>
<comment type="subunit">
    <text evidence="3">Homotetramer.</text>
</comment>
<evidence type="ECO:0000313" key="12">
    <source>
        <dbReference type="EMBL" id="SFN35223.1"/>
    </source>
</evidence>
<dbReference type="SUPFAM" id="SSF53756">
    <property type="entry name" value="UDP-Glycosyltransferase/glycogen phosphorylase"/>
    <property type="match status" value="1"/>
</dbReference>
<evidence type="ECO:0000313" key="13">
    <source>
        <dbReference type="Proteomes" id="UP000198575"/>
    </source>
</evidence>
<evidence type="ECO:0000256" key="8">
    <source>
        <dbReference type="ARBA" id="ARBA00029654"/>
    </source>
</evidence>
<evidence type="ECO:0000256" key="9">
    <source>
        <dbReference type="ARBA" id="ARBA00030365"/>
    </source>
</evidence>
<sequence length="455" mass="51262">MTRLVIVSNRVSKPRETRAGGLASALNSALNEHGGLWFGWSGNVVSDVPAGVSRERIGEIDYALTDLSESEYSTYYQGFSNRTLWPLLHYRPDLLDFRRENLSGYRAVNRRFAELLAPQLRSDDTIWVHDYHLIPLGQELRALGIKARIGFFLHVPFPSPEVLMMLPGHRPLLKTLCAYDLVGTQTDSDQRALCEYSGREWGATCDDSGMVSLSDGHRFRCMAFPISIDPGLISRNADLARTSKAHRSLVDSLSGRELAISVDRLDYSKGLPERFEAFAHFLDSYPQHRGQLSMMQIAPVTRGDVPEYQELRARLEQLAGAINGRYAEPDWMPIRYINRSFHQANLAGFYRSARVGLVTPLRDGMNLVAKEYVAAQSAEDPGVLVLSRFAGAARELTDALLVNPYDADDTSNAIHAALEMPIEERRRRWQAMSAHLRQHTIVDWRESFLDVLLDS</sequence>
<dbReference type="AlphaFoldDB" id="A0A1I4YBV8"/>
<dbReference type="GO" id="GO:0005992">
    <property type="term" value="P:trehalose biosynthetic process"/>
    <property type="evidence" value="ECO:0007669"/>
    <property type="project" value="InterPro"/>
</dbReference>
<organism evidence="12 13">
    <name type="scientific">Dokdonella immobilis</name>
    <dbReference type="NCBI Taxonomy" id="578942"/>
    <lineage>
        <taxon>Bacteria</taxon>
        <taxon>Pseudomonadati</taxon>
        <taxon>Pseudomonadota</taxon>
        <taxon>Gammaproteobacteria</taxon>
        <taxon>Lysobacterales</taxon>
        <taxon>Rhodanobacteraceae</taxon>
        <taxon>Dokdonella</taxon>
    </lineage>
</organism>
<protein>
    <recommendedName>
        <fullName evidence="5">Trehalose-6-phosphate synthase</fullName>
        <ecNumber evidence="4">2.4.1.15</ecNumber>
    </recommendedName>
    <alternativeName>
        <fullName evidence="9">Alpha,alpha-trehalose-phosphate synthase [UDP-forming]</fullName>
    </alternativeName>
    <alternativeName>
        <fullName evidence="10">Osmoregulatory trehalose synthesis protein A</fullName>
    </alternativeName>
    <alternativeName>
        <fullName evidence="8">UDP-glucose-glucosephosphate glucosyltransferase</fullName>
    </alternativeName>
</protein>
<reference evidence="12 13" key="1">
    <citation type="submission" date="2016-10" db="EMBL/GenBank/DDBJ databases">
        <authorList>
            <person name="de Groot N.N."/>
        </authorList>
    </citation>
    <scope>NUCLEOTIDE SEQUENCE [LARGE SCALE GENOMIC DNA]</scope>
    <source>
        <strain evidence="12 13">CGMCC 1.7659</strain>
    </source>
</reference>
<keyword evidence="7" id="KW-0808">Transferase</keyword>
<dbReference type="EMBL" id="FOVF01000016">
    <property type="protein sequence ID" value="SFN35223.1"/>
    <property type="molecule type" value="Genomic_DNA"/>
</dbReference>
<dbReference type="OrthoDB" id="9815690at2"/>
<evidence type="ECO:0000256" key="10">
    <source>
        <dbReference type="ARBA" id="ARBA00030943"/>
    </source>
</evidence>
<dbReference type="GO" id="GO:0003825">
    <property type="term" value="F:alpha,alpha-trehalose-phosphate synthase (UDP-forming) activity"/>
    <property type="evidence" value="ECO:0007669"/>
    <property type="project" value="UniProtKB-EC"/>
</dbReference>
<evidence type="ECO:0000256" key="2">
    <source>
        <dbReference type="ARBA" id="ARBA00008799"/>
    </source>
</evidence>
<evidence type="ECO:0000256" key="6">
    <source>
        <dbReference type="ARBA" id="ARBA00022676"/>
    </source>
</evidence>
<dbReference type="EC" id="2.4.1.15" evidence="4"/>
<evidence type="ECO:0000256" key="1">
    <source>
        <dbReference type="ARBA" id="ARBA00005199"/>
    </source>
</evidence>
<evidence type="ECO:0000256" key="4">
    <source>
        <dbReference type="ARBA" id="ARBA00012538"/>
    </source>
</evidence>
<comment type="similarity">
    <text evidence="2">Belongs to the glycosyltransferase 20 family.</text>
</comment>
<dbReference type="FunFam" id="3.40.50.2000:FF:000024">
    <property type="entry name" value="Trehalose-6-phosphate synthase"/>
    <property type="match status" value="1"/>
</dbReference>
<comment type="pathway">
    <text evidence="1">Glycan biosynthesis; trehalose biosynthesis.</text>
</comment>
<dbReference type="Gene3D" id="3.40.50.2000">
    <property type="entry name" value="Glycogen Phosphorylase B"/>
    <property type="match status" value="2"/>
</dbReference>
<dbReference type="PANTHER" id="PTHR10788">
    <property type="entry name" value="TREHALOSE-6-PHOSPHATE SYNTHASE"/>
    <property type="match status" value="1"/>
</dbReference>
<keyword evidence="6" id="KW-0328">Glycosyltransferase</keyword>
<name>A0A1I4YBV8_9GAMM</name>
<evidence type="ECO:0000256" key="3">
    <source>
        <dbReference type="ARBA" id="ARBA00011881"/>
    </source>
</evidence>